<dbReference type="RefSeq" id="WP_048692418.1">
    <property type="nucleotide sequence ID" value="NZ_CP083680.1"/>
</dbReference>
<dbReference type="Proteomes" id="UP001156218">
    <property type="component" value="Chromosome"/>
</dbReference>
<name>A0A139KZ15_BACT4</name>
<dbReference type="Pfam" id="PF00534">
    <property type="entry name" value="Glycos_transf_1"/>
    <property type="match status" value="1"/>
</dbReference>
<organism evidence="2 4">
    <name type="scientific">Bacteroides thetaiotaomicron</name>
    <dbReference type="NCBI Taxonomy" id="818"/>
    <lineage>
        <taxon>Bacteria</taxon>
        <taxon>Pseudomonadati</taxon>
        <taxon>Bacteroidota</taxon>
        <taxon>Bacteroidia</taxon>
        <taxon>Bacteroidales</taxon>
        <taxon>Bacteroidaceae</taxon>
        <taxon>Bacteroides</taxon>
    </lineage>
</organism>
<dbReference type="GO" id="GO:0016757">
    <property type="term" value="F:glycosyltransferase activity"/>
    <property type="evidence" value="ECO:0007669"/>
    <property type="project" value="UniProtKB-KW"/>
</dbReference>
<evidence type="ECO:0000259" key="1">
    <source>
        <dbReference type="Pfam" id="PF00534"/>
    </source>
</evidence>
<dbReference type="EMBL" id="CP083680">
    <property type="protein sequence ID" value="UYU67708.1"/>
    <property type="molecule type" value="Genomic_DNA"/>
</dbReference>
<dbReference type="EMBL" id="QROV01000007">
    <property type="protein sequence ID" value="RHL61169.1"/>
    <property type="molecule type" value="Genomic_DNA"/>
</dbReference>
<proteinExistence type="predicted"/>
<keyword evidence="3" id="KW-0328">Glycosyltransferase</keyword>
<dbReference type="EC" id="2.4.-.-" evidence="3"/>
<evidence type="ECO:0000313" key="4">
    <source>
        <dbReference type="Proteomes" id="UP000283616"/>
    </source>
</evidence>
<dbReference type="Proteomes" id="UP000283616">
    <property type="component" value="Unassembled WGS sequence"/>
</dbReference>
<reference evidence="2 4" key="1">
    <citation type="submission" date="2018-08" db="EMBL/GenBank/DDBJ databases">
        <title>A genome reference for cultivated species of the human gut microbiota.</title>
        <authorList>
            <person name="Zou Y."/>
            <person name="Xue W."/>
            <person name="Luo G."/>
        </authorList>
    </citation>
    <scope>NUCLEOTIDE SEQUENCE [LARGE SCALE GENOMIC DNA]</scope>
    <source>
        <strain evidence="2 4">AF37-12</strain>
    </source>
</reference>
<dbReference type="SUPFAM" id="SSF53756">
    <property type="entry name" value="UDP-Glycosyltransferase/glycogen phosphorylase"/>
    <property type="match status" value="1"/>
</dbReference>
<accession>A0A139KZ15</accession>
<reference evidence="3 5" key="2">
    <citation type="submission" date="2021-06" db="EMBL/GenBank/DDBJ databases">
        <title>Interrogation of the integrated mobile genetic elements in gut-associated Bacteroides with a consensus prediction approach.</title>
        <authorList>
            <person name="Campbell D.E."/>
            <person name="Leigh J.R."/>
            <person name="Kim T."/>
            <person name="England W."/>
            <person name="Whitaker R.J."/>
            <person name="Degnan P.H."/>
        </authorList>
    </citation>
    <scope>NUCLEOTIDE SEQUENCE [LARGE SCALE GENOMIC DNA]</scope>
    <source>
        <strain evidence="3 5">WAL8669</strain>
    </source>
</reference>
<dbReference type="PANTHER" id="PTHR12526">
    <property type="entry name" value="GLYCOSYLTRANSFERASE"/>
    <property type="match status" value="1"/>
</dbReference>
<keyword evidence="2" id="KW-0808">Transferase</keyword>
<evidence type="ECO:0000313" key="3">
    <source>
        <dbReference type="EMBL" id="UYU67708.1"/>
    </source>
</evidence>
<sequence length="353" mass="40709">MAKVLILQNEISAYNVSTYNCISELHELTVAYYSKDKSSIPCSFQKHKLNYIKIKSIILVSDLKSLCKQFDVVIFVPDFHVPAYCLLPFGNRRYKVISWSIGFRVSYVHPYITYRKHNLLDRFFQKVLSACDANIFYINKSREFWKNTNLRMDNIFEAINTTDVEKIEFKPELKKDFLFIGTLYKGKGLDLLLEAYNKFYKQSSCNTKLRIVGAGSEREVLEQYVKDNGLQDNVAFHGAIYDEKEILKIFQQSLLCFSPTQAGLSVPKSMGYGVPFVSRKDAITGGEIYHIQNGVNGIMYEKDEDLSAIMLDAFENRIKYIDMGRRAMDYYYSKATNEIKAEGVIDAINYVIS</sequence>
<evidence type="ECO:0000313" key="5">
    <source>
        <dbReference type="Proteomes" id="UP001156218"/>
    </source>
</evidence>
<dbReference type="Gene3D" id="3.40.50.2000">
    <property type="entry name" value="Glycogen Phosphorylase B"/>
    <property type="match status" value="2"/>
</dbReference>
<dbReference type="AlphaFoldDB" id="A0A139KZ15"/>
<evidence type="ECO:0000313" key="2">
    <source>
        <dbReference type="EMBL" id="RHL61169.1"/>
    </source>
</evidence>
<gene>
    <name evidence="2" type="ORF">DW011_08020</name>
    <name evidence="3" type="ORF">KQP68_05335</name>
</gene>
<dbReference type="InterPro" id="IPR001296">
    <property type="entry name" value="Glyco_trans_1"/>
</dbReference>
<protein>
    <submittedName>
        <fullName evidence="2">Glycosyltransferase</fullName>
        <ecNumber evidence="3">2.4.-.-</ecNumber>
    </submittedName>
</protein>
<dbReference type="PANTHER" id="PTHR12526:SF630">
    <property type="entry name" value="GLYCOSYLTRANSFERASE"/>
    <property type="match status" value="1"/>
</dbReference>
<feature type="domain" description="Glycosyl transferase family 1" evidence="1">
    <location>
        <begin position="165"/>
        <end position="327"/>
    </location>
</feature>